<sequence length="109" mass="12316">MLAGRVEELGKIKYAGRGLSSRLGLYARRNSVRVVVYDFMSSIMQLEVKKRVGQESVRLLDDSNSDNDAENKAEKEEEKSYWSSLVNWGTKKPESTRTGDTIHVFSLAT</sequence>
<proteinExistence type="predicted"/>
<gene>
    <name evidence="1" type="ORF">As57867_010667</name>
</gene>
<accession>A0A6A4YUT6</accession>
<organism evidence="1">
    <name type="scientific">Aphanomyces stellatus</name>
    <dbReference type="NCBI Taxonomy" id="120398"/>
    <lineage>
        <taxon>Eukaryota</taxon>
        <taxon>Sar</taxon>
        <taxon>Stramenopiles</taxon>
        <taxon>Oomycota</taxon>
        <taxon>Saprolegniomycetes</taxon>
        <taxon>Saprolegniales</taxon>
        <taxon>Verrucalvaceae</taxon>
        <taxon>Aphanomyces</taxon>
    </lineage>
</organism>
<reference evidence="1" key="1">
    <citation type="submission" date="2019-06" db="EMBL/GenBank/DDBJ databases">
        <title>Genomics analysis of Aphanomyces spp. identifies a new class of oomycete effector associated with host adaptation.</title>
        <authorList>
            <person name="Gaulin E."/>
        </authorList>
    </citation>
    <scope>NUCLEOTIDE SEQUENCE</scope>
    <source>
        <strain evidence="1">CBS 578.67</strain>
    </source>
</reference>
<feature type="non-terminal residue" evidence="1">
    <location>
        <position position="109"/>
    </location>
</feature>
<comment type="caution">
    <text evidence="1">The sequence shown here is derived from an EMBL/GenBank/DDBJ whole genome shotgun (WGS) entry which is preliminary data.</text>
</comment>
<evidence type="ECO:0000313" key="1">
    <source>
        <dbReference type="EMBL" id="KAF0698684.1"/>
    </source>
</evidence>
<protein>
    <submittedName>
        <fullName evidence="1">Uncharacterized protein</fullName>
    </submittedName>
</protein>
<name>A0A6A4YUT6_9STRA</name>
<dbReference type="EMBL" id="VJMH01005225">
    <property type="protein sequence ID" value="KAF0698684.1"/>
    <property type="molecule type" value="Genomic_DNA"/>
</dbReference>
<dbReference type="AlphaFoldDB" id="A0A6A4YUT6"/>
<dbReference type="OrthoDB" id="27683at2759"/>